<dbReference type="AlphaFoldDB" id="A0A074Z029"/>
<gene>
    <name evidence="2" type="ORF">T265_11044</name>
</gene>
<evidence type="ECO:0000313" key="3">
    <source>
        <dbReference type="Proteomes" id="UP000054324"/>
    </source>
</evidence>
<dbReference type="RefSeq" id="XP_009175853.1">
    <property type="nucleotide sequence ID" value="XM_009177589.1"/>
</dbReference>
<feature type="compositionally biased region" description="Polar residues" evidence="1">
    <location>
        <begin position="1"/>
        <end position="27"/>
    </location>
</feature>
<evidence type="ECO:0000256" key="1">
    <source>
        <dbReference type="SAM" id="MobiDB-lite"/>
    </source>
</evidence>
<reference evidence="2 3" key="1">
    <citation type="submission" date="2013-11" db="EMBL/GenBank/DDBJ databases">
        <title>Opisthorchis viverrini - life in the bile duct.</title>
        <authorList>
            <person name="Young N.D."/>
            <person name="Nagarajan N."/>
            <person name="Lin S.J."/>
            <person name="Korhonen P.K."/>
            <person name="Jex A.R."/>
            <person name="Hall R.S."/>
            <person name="Safavi-Hemami H."/>
            <person name="Kaewkong W."/>
            <person name="Bertrand D."/>
            <person name="Gao S."/>
            <person name="Seet Q."/>
            <person name="Wongkham S."/>
            <person name="Teh B.T."/>
            <person name="Wongkham C."/>
            <person name="Intapan P.M."/>
            <person name="Maleewong W."/>
            <person name="Yang X."/>
            <person name="Hu M."/>
            <person name="Wang Z."/>
            <person name="Hofmann A."/>
            <person name="Sternberg P.W."/>
            <person name="Tan P."/>
            <person name="Wang J."/>
            <person name="Gasser R.B."/>
        </authorList>
    </citation>
    <scope>NUCLEOTIDE SEQUENCE [LARGE SCALE GENOMIC DNA]</scope>
</reference>
<dbReference type="OrthoDB" id="5583482at2759"/>
<feature type="compositionally biased region" description="Polar residues" evidence="1">
    <location>
        <begin position="134"/>
        <end position="154"/>
    </location>
</feature>
<sequence length="329" mass="37074">MEARLSTLNQQLSPTNSLPVSETNSLHTDVVDPPAERDAVTLLQNQLSAMSVRLLTAQDQIDRLLEEKRSWLNQPQSNKQMNSHHPSGELRGRLAQAQALAETYKREKENMVVKYAQSEQKRIELQNQLAALTKSTQQLSKSTPRGPQITTNGVDPSGNSDLSSSDSQELQAQLNQTTKLLNAARQEVDALRKGQKNDEARINTLEAKLGQMQETVRTEQRKTATQNETILRLNRSLEAASKQAKEAERLREREAERLCIEVAHKEAQEQVKRLQTECDTLRGQVSEMEQLKAKLSEQEAHLSKRLNGCVNVKLNVYASKSPIRKPKNK</sequence>
<feature type="compositionally biased region" description="Low complexity" evidence="1">
    <location>
        <begin position="155"/>
        <end position="171"/>
    </location>
</feature>
<protein>
    <submittedName>
        <fullName evidence="2">Uncharacterized protein</fullName>
    </submittedName>
</protein>
<feature type="region of interest" description="Disordered" evidence="1">
    <location>
        <begin position="134"/>
        <end position="171"/>
    </location>
</feature>
<keyword evidence="3" id="KW-1185">Reference proteome</keyword>
<dbReference type="EMBL" id="KL597061">
    <property type="protein sequence ID" value="KER20396.1"/>
    <property type="molecule type" value="Genomic_DNA"/>
</dbReference>
<feature type="region of interest" description="Disordered" evidence="1">
    <location>
        <begin position="1"/>
        <end position="31"/>
    </location>
</feature>
<dbReference type="CTD" id="20325212"/>
<dbReference type="KEGG" id="ovi:T265_11044"/>
<accession>A0A074Z029</accession>
<organism evidence="2 3">
    <name type="scientific">Opisthorchis viverrini</name>
    <name type="common">Southeast Asian liver fluke</name>
    <dbReference type="NCBI Taxonomy" id="6198"/>
    <lineage>
        <taxon>Eukaryota</taxon>
        <taxon>Metazoa</taxon>
        <taxon>Spiralia</taxon>
        <taxon>Lophotrochozoa</taxon>
        <taxon>Platyhelminthes</taxon>
        <taxon>Trematoda</taxon>
        <taxon>Digenea</taxon>
        <taxon>Opisthorchiida</taxon>
        <taxon>Opisthorchiata</taxon>
        <taxon>Opisthorchiidae</taxon>
        <taxon>Opisthorchis</taxon>
    </lineage>
</organism>
<dbReference type="Proteomes" id="UP000054324">
    <property type="component" value="Unassembled WGS sequence"/>
</dbReference>
<name>A0A074Z029_OPIVI</name>
<dbReference type="GeneID" id="20325212"/>
<proteinExistence type="predicted"/>
<evidence type="ECO:0000313" key="2">
    <source>
        <dbReference type="EMBL" id="KER20396.1"/>
    </source>
</evidence>